<keyword evidence="5" id="KW-1185">Reference proteome</keyword>
<sequence length="290" mass="32553">MKTKHILAILFFLSISYSAEAQFFKKLKKKAQQAAERTILKKTDEVVSKKTEQVIDSATTSNPSKKNKNNNEGSAPLNISKMFGGGLDAVPDTYKFSYVCTMKVTTNKDETEMKYLLEPNEKYFGNKMEDGQQNNITVIDMNNKLMVLFSDNGEQKTAMNLPMNNKTMSKYLKKAEQKANTFKSDAKVTSIPGKTILGYYCKGYKITSNEGVTKIWLTDKTPVGFLGSMNNMSNVPDGILPIGKNTMFMEMDHTSNNGKKNAFNMVCTAIDQQDLNINKREYSSQGFSKN</sequence>
<evidence type="ECO:0000256" key="2">
    <source>
        <dbReference type="SAM" id="SignalP"/>
    </source>
</evidence>
<name>A0A420DYF7_9FLAO</name>
<protein>
    <submittedName>
        <fullName evidence="4">Uncharacterized protein DUF4412</fullName>
    </submittedName>
</protein>
<feature type="chain" id="PRO_5019043741" evidence="2">
    <location>
        <begin position="22"/>
        <end position="290"/>
    </location>
</feature>
<evidence type="ECO:0000313" key="5">
    <source>
        <dbReference type="Proteomes" id="UP000285780"/>
    </source>
</evidence>
<proteinExistence type="predicted"/>
<evidence type="ECO:0000256" key="1">
    <source>
        <dbReference type="SAM" id="MobiDB-lite"/>
    </source>
</evidence>
<dbReference type="Pfam" id="PF14371">
    <property type="entry name" value="DUF4412"/>
    <property type="match status" value="1"/>
</dbReference>
<feature type="signal peptide" evidence="2">
    <location>
        <begin position="1"/>
        <end position="21"/>
    </location>
</feature>
<dbReference type="EMBL" id="RAQM01000013">
    <property type="protein sequence ID" value="RKF02835.1"/>
    <property type="molecule type" value="Genomic_DNA"/>
</dbReference>
<dbReference type="InterPro" id="IPR025524">
    <property type="entry name" value="DUF4412"/>
</dbReference>
<feature type="domain" description="DUF4412" evidence="3">
    <location>
        <begin position="99"/>
        <end position="219"/>
    </location>
</feature>
<reference evidence="4 5" key="1">
    <citation type="submission" date="2018-09" db="EMBL/GenBank/DDBJ databases">
        <title>Genomic Encyclopedia of Archaeal and Bacterial Type Strains, Phase II (KMG-II): from individual species to whole genera.</title>
        <authorList>
            <person name="Goeker M."/>
        </authorList>
    </citation>
    <scope>NUCLEOTIDE SEQUENCE [LARGE SCALE GENOMIC DNA]</scope>
    <source>
        <strain evidence="4 5">DSM 16505</strain>
    </source>
</reference>
<feature type="region of interest" description="Disordered" evidence="1">
    <location>
        <begin position="54"/>
        <end position="76"/>
    </location>
</feature>
<dbReference type="RefSeq" id="WP_170141660.1">
    <property type="nucleotide sequence ID" value="NZ_RAQM01000013.1"/>
</dbReference>
<evidence type="ECO:0000259" key="3">
    <source>
        <dbReference type="Pfam" id="PF14371"/>
    </source>
</evidence>
<gene>
    <name evidence="4" type="ORF">C8N26_2685</name>
</gene>
<accession>A0A420DYF7</accession>
<feature type="compositionally biased region" description="Polar residues" evidence="1">
    <location>
        <begin position="54"/>
        <end position="64"/>
    </location>
</feature>
<dbReference type="Proteomes" id="UP000285780">
    <property type="component" value="Unassembled WGS sequence"/>
</dbReference>
<keyword evidence="2" id="KW-0732">Signal</keyword>
<comment type="caution">
    <text evidence="4">The sequence shown here is derived from an EMBL/GenBank/DDBJ whole genome shotgun (WGS) entry which is preliminary data.</text>
</comment>
<evidence type="ECO:0000313" key="4">
    <source>
        <dbReference type="EMBL" id="RKF02835.1"/>
    </source>
</evidence>
<organism evidence="4 5">
    <name type="scientific">Tenacibaculum lutimaris</name>
    <dbReference type="NCBI Taxonomy" id="285258"/>
    <lineage>
        <taxon>Bacteria</taxon>
        <taxon>Pseudomonadati</taxon>
        <taxon>Bacteroidota</taxon>
        <taxon>Flavobacteriia</taxon>
        <taxon>Flavobacteriales</taxon>
        <taxon>Flavobacteriaceae</taxon>
        <taxon>Tenacibaculum</taxon>
    </lineage>
</organism>
<dbReference type="AlphaFoldDB" id="A0A420DYF7"/>